<dbReference type="PANTHER" id="PTHR10846">
    <property type="entry name" value="SODIUM/POTASSIUM/CALCIUM EXCHANGER"/>
    <property type="match status" value="1"/>
</dbReference>
<keyword evidence="4 5" id="KW-0472">Membrane</keyword>
<evidence type="ECO:0000256" key="2">
    <source>
        <dbReference type="ARBA" id="ARBA00022692"/>
    </source>
</evidence>
<protein>
    <submittedName>
        <fullName evidence="7">K+-dependent Na+/Ca+ exchanger related-protein</fullName>
    </submittedName>
</protein>
<evidence type="ECO:0000256" key="4">
    <source>
        <dbReference type="ARBA" id="ARBA00023136"/>
    </source>
</evidence>
<feature type="domain" description="Sodium/calcium exchanger membrane region" evidence="6">
    <location>
        <begin position="171"/>
        <end position="304"/>
    </location>
</feature>
<feature type="transmembrane region" description="Helical" evidence="5">
    <location>
        <begin position="6"/>
        <end position="27"/>
    </location>
</feature>
<dbReference type="GO" id="GO:0005886">
    <property type="term" value="C:plasma membrane"/>
    <property type="evidence" value="ECO:0007669"/>
    <property type="project" value="TreeGrafter"/>
</dbReference>
<feature type="transmembrane region" description="Helical" evidence="5">
    <location>
        <begin position="200"/>
        <end position="222"/>
    </location>
</feature>
<name>A0A380TAA9_9ZZZZ</name>
<dbReference type="InterPro" id="IPR044880">
    <property type="entry name" value="NCX_ion-bd_dom_sf"/>
</dbReference>
<dbReference type="GO" id="GO:0005262">
    <property type="term" value="F:calcium channel activity"/>
    <property type="evidence" value="ECO:0007669"/>
    <property type="project" value="TreeGrafter"/>
</dbReference>
<keyword evidence="3 5" id="KW-1133">Transmembrane helix</keyword>
<evidence type="ECO:0000259" key="6">
    <source>
        <dbReference type="Pfam" id="PF01699"/>
    </source>
</evidence>
<feature type="transmembrane region" description="Helical" evidence="5">
    <location>
        <begin position="104"/>
        <end position="120"/>
    </location>
</feature>
<proteinExistence type="predicted"/>
<dbReference type="NCBIfam" id="TIGR00367">
    <property type="entry name" value="calcium/sodium antiporter"/>
    <property type="match status" value="1"/>
</dbReference>
<reference evidence="7" key="1">
    <citation type="submission" date="2018-07" db="EMBL/GenBank/DDBJ databases">
        <authorList>
            <person name="Quirk P.G."/>
            <person name="Krulwich T.A."/>
        </authorList>
    </citation>
    <scope>NUCLEOTIDE SEQUENCE</scope>
</reference>
<dbReference type="Gene3D" id="1.20.1420.30">
    <property type="entry name" value="NCX, central ion-binding region"/>
    <property type="match status" value="1"/>
</dbReference>
<feature type="transmembrane region" description="Helical" evidence="5">
    <location>
        <begin position="234"/>
        <end position="254"/>
    </location>
</feature>
<feature type="transmembrane region" description="Helical" evidence="5">
    <location>
        <begin position="39"/>
        <end position="62"/>
    </location>
</feature>
<comment type="subcellular location">
    <subcellularLocation>
        <location evidence="1">Membrane</location>
        <topology evidence="1">Multi-pass membrane protein</topology>
    </subcellularLocation>
</comment>
<sequence length="308" mass="30904">MANAYLILAAGLVCAAVGGELFVRGAVGLARAVRVSPGIIAATVAAFATSSPELTVAINAALAGAPEISFGDALGSNVVNVGLVLALALLIAPITARPSSIRRDFPVALLAPVVLAILLVDNRLSRLDGALLLAAFVAWLVAVTREAAGERSAAAAVLGESKPFRAVVESVIGLALLVAAGKLIVEGATEIARSFGLSEFAIGATVVAIGTSVPELATAIIARLRGHDEVGLGTVLGSNIFNGLMIVGTTAAIAPISVPLLQAAPALVLGVATVALSYPRRSGIVGRWRGGMLLAVYVVFVITALQAG</sequence>
<evidence type="ECO:0000256" key="5">
    <source>
        <dbReference type="SAM" id="Phobius"/>
    </source>
</evidence>
<feature type="transmembrane region" description="Helical" evidence="5">
    <location>
        <begin position="260"/>
        <end position="278"/>
    </location>
</feature>
<gene>
    <name evidence="7" type="ORF">DF3PB_1470005</name>
</gene>
<dbReference type="InterPro" id="IPR004481">
    <property type="entry name" value="K/Na/Ca-exchanger"/>
</dbReference>
<dbReference type="AlphaFoldDB" id="A0A380TAA9"/>
<feature type="transmembrane region" description="Helical" evidence="5">
    <location>
        <begin position="164"/>
        <end position="185"/>
    </location>
</feature>
<dbReference type="Pfam" id="PF01699">
    <property type="entry name" value="Na_Ca_ex"/>
    <property type="match status" value="2"/>
</dbReference>
<feature type="transmembrane region" description="Helical" evidence="5">
    <location>
        <begin position="290"/>
        <end position="307"/>
    </location>
</feature>
<evidence type="ECO:0000313" key="7">
    <source>
        <dbReference type="EMBL" id="SUS04787.1"/>
    </source>
</evidence>
<evidence type="ECO:0000256" key="3">
    <source>
        <dbReference type="ARBA" id="ARBA00022989"/>
    </source>
</evidence>
<dbReference type="GO" id="GO:0008273">
    <property type="term" value="F:calcium, potassium:sodium antiporter activity"/>
    <property type="evidence" value="ECO:0007669"/>
    <property type="project" value="TreeGrafter"/>
</dbReference>
<dbReference type="InterPro" id="IPR004837">
    <property type="entry name" value="NaCa_Exmemb"/>
</dbReference>
<feature type="transmembrane region" description="Helical" evidence="5">
    <location>
        <begin position="126"/>
        <end position="143"/>
    </location>
</feature>
<evidence type="ECO:0000256" key="1">
    <source>
        <dbReference type="ARBA" id="ARBA00004141"/>
    </source>
</evidence>
<dbReference type="EMBL" id="UIDG01000054">
    <property type="protein sequence ID" value="SUS04787.1"/>
    <property type="molecule type" value="Genomic_DNA"/>
</dbReference>
<feature type="transmembrane region" description="Helical" evidence="5">
    <location>
        <begin position="74"/>
        <end position="92"/>
    </location>
</feature>
<accession>A0A380TAA9</accession>
<dbReference type="PANTHER" id="PTHR10846:SF8">
    <property type="entry name" value="INNER MEMBRANE PROTEIN YRBG"/>
    <property type="match status" value="1"/>
</dbReference>
<organism evidence="7">
    <name type="scientific">metagenome</name>
    <dbReference type="NCBI Taxonomy" id="256318"/>
    <lineage>
        <taxon>unclassified sequences</taxon>
        <taxon>metagenomes</taxon>
    </lineage>
</organism>
<dbReference type="GO" id="GO:0006874">
    <property type="term" value="P:intracellular calcium ion homeostasis"/>
    <property type="evidence" value="ECO:0007669"/>
    <property type="project" value="TreeGrafter"/>
</dbReference>
<keyword evidence="2 5" id="KW-0812">Transmembrane</keyword>
<feature type="domain" description="Sodium/calcium exchanger membrane region" evidence="6">
    <location>
        <begin position="4"/>
        <end position="144"/>
    </location>
</feature>